<dbReference type="GO" id="GO:0009401">
    <property type="term" value="P:phosphoenolpyruvate-dependent sugar phosphotransferase system"/>
    <property type="evidence" value="ECO:0007669"/>
    <property type="project" value="UniProtKB-KW"/>
</dbReference>
<dbReference type="InterPro" id="IPR016152">
    <property type="entry name" value="PTrfase/Anion_transptr"/>
</dbReference>
<evidence type="ECO:0000256" key="2">
    <source>
        <dbReference type="ARBA" id="ARBA00022448"/>
    </source>
</evidence>
<organism evidence="12 13">
    <name type="scientific">Lacrimispora xylanisolvens</name>
    <dbReference type="NCBI Taxonomy" id="384636"/>
    <lineage>
        <taxon>Bacteria</taxon>
        <taxon>Bacillati</taxon>
        <taxon>Bacillota</taxon>
        <taxon>Clostridia</taxon>
        <taxon>Lachnospirales</taxon>
        <taxon>Lachnospiraceae</taxon>
        <taxon>Lacrimispora</taxon>
    </lineage>
</organism>
<dbReference type="InterPro" id="IPR051351">
    <property type="entry name" value="Ascorbate-PTS_EIIA_comp"/>
</dbReference>
<dbReference type="GO" id="GO:0005737">
    <property type="term" value="C:cytoplasm"/>
    <property type="evidence" value="ECO:0007669"/>
    <property type="project" value="UniProtKB-SubCell"/>
</dbReference>
<protein>
    <recommendedName>
        <fullName evidence="9">Ascorbate-specific PTS system EIIA component</fullName>
    </recommendedName>
    <alternativeName>
        <fullName evidence="10">Ascorbate-specific phosphotransferase enzyme IIA component</fullName>
    </alternativeName>
</protein>
<dbReference type="EMBL" id="PTJA01000014">
    <property type="protein sequence ID" value="PPK78594.1"/>
    <property type="molecule type" value="Genomic_DNA"/>
</dbReference>
<evidence type="ECO:0000256" key="10">
    <source>
        <dbReference type="ARBA" id="ARBA00042072"/>
    </source>
</evidence>
<keyword evidence="2" id="KW-0813">Transport</keyword>
<name>A0A2S6HM84_9FIRM</name>
<dbReference type="GO" id="GO:0016301">
    <property type="term" value="F:kinase activity"/>
    <property type="evidence" value="ECO:0007669"/>
    <property type="project" value="UniProtKB-KW"/>
</dbReference>
<evidence type="ECO:0000259" key="11">
    <source>
        <dbReference type="PROSITE" id="PS51094"/>
    </source>
</evidence>
<evidence type="ECO:0000256" key="1">
    <source>
        <dbReference type="ARBA" id="ARBA00004496"/>
    </source>
</evidence>
<dbReference type="CDD" id="cd00211">
    <property type="entry name" value="PTS_IIA_fru"/>
    <property type="match status" value="1"/>
</dbReference>
<evidence type="ECO:0000256" key="4">
    <source>
        <dbReference type="ARBA" id="ARBA00022553"/>
    </source>
</evidence>
<evidence type="ECO:0000313" key="12">
    <source>
        <dbReference type="EMBL" id="PPK78594.1"/>
    </source>
</evidence>
<dbReference type="AlphaFoldDB" id="A0A2S6HM84"/>
<sequence>MLLKEFVELGHYKFAEEAASWEDAVRMSCETLEADGTVEADYKEEIIECIRKYGPYIIIMPNVAMPHSQEGAKGVHKTAIGFMKLNKPVSFEPGDVEKDARLFFTLASCNPEQHLVNMTRLSELLMNEGAVEALLSANSPEDLIKIQSDYLDS</sequence>
<comment type="caution">
    <text evidence="12">The sequence shown here is derived from an EMBL/GenBank/DDBJ whole genome shotgun (WGS) entry which is preliminary data.</text>
</comment>
<accession>A0A2S6HM84</accession>
<dbReference type="Gene3D" id="3.40.930.10">
    <property type="entry name" value="Mannitol-specific EII, Chain A"/>
    <property type="match status" value="1"/>
</dbReference>
<dbReference type="Pfam" id="PF00359">
    <property type="entry name" value="PTS_EIIA_2"/>
    <property type="match status" value="1"/>
</dbReference>
<comment type="subcellular location">
    <subcellularLocation>
        <location evidence="1">Cytoplasm</location>
    </subcellularLocation>
</comment>
<keyword evidence="7" id="KW-0418">Kinase</keyword>
<dbReference type="RefSeq" id="WP_170072528.1">
    <property type="nucleotide sequence ID" value="NZ_PTJA01000014.1"/>
</dbReference>
<keyword evidence="5" id="KW-0808">Transferase</keyword>
<evidence type="ECO:0000256" key="3">
    <source>
        <dbReference type="ARBA" id="ARBA00022490"/>
    </source>
</evidence>
<proteinExistence type="predicted"/>
<evidence type="ECO:0000256" key="8">
    <source>
        <dbReference type="ARBA" id="ARBA00037387"/>
    </source>
</evidence>
<comment type="function">
    <text evidence="8">The phosphoenolpyruvate-dependent sugar phosphotransferase system (sugar PTS), a major carbohydrate active transport system, catalyzes the phosphorylation of incoming sugar substrates concomitantly with their translocation across the cell membrane. The enzyme II UlaABC PTS system is involved in ascorbate transport.</text>
</comment>
<dbReference type="PANTHER" id="PTHR36203:SF1">
    <property type="entry name" value="ASCORBATE-SPECIFIC PTS SYSTEM EIIA COMPONENT"/>
    <property type="match status" value="1"/>
</dbReference>
<feature type="domain" description="PTS EIIA type-2" evidence="11">
    <location>
        <begin position="5"/>
        <end position="150"/>
    </location>
</feature>
<keyword evidence="13" id="KW-1185">Reference proteome</keyword>
<evidence type="ECO:0000313" key="13">
    <source>
        <dbReference type="Proteomes" id="UP000237749"/>
    </source>
</evidence>
<keyword evidence="4" id="KW-0597">Phosphoprotein</keyword>
<dbReference type="SUPFAM" id="SSF55804">
    <property type="entry name" value="Phoshotransferase/anion transport protein"/>
    <property type="match status" value="1"/>
</dbReference>
<dbReference type="PANTHER" id="PTHR36203">
    <property type="entry name" value="ASCORBATE-SPECIFIC PTS SYSTEM EIIA COMPONENT"/>
    <property type="match status" value="1"/>
</dbReference>
<evidence type="ECO:0000256" key="7">
    <source>
        <dbReference type="ARBA" id="ARBA00022777"/>
    </source>
</evidence>
<dbReference type="InterPro" id="IPR002178">
    <property type="entry name" value="PTS_EIIA_type-2_dom"/>
</dbReference>
<dbReference type="Proteomes" id="UP000237749">
    <property type="component" value="Unassembled WGS sequence"/>
</dbReference>
<dbReference type="PROSITE" id="PS51094">
    <property type="entry name" value="PTS_EIIA_TYPE_2"/>
    <property type="match status" value="1"/>
</dbReference>
<keyword evidence="6" id="KW-0598">Phosphotransferase system</keyword>
<keyword evidence="3" id="KW-0963">Cytoplasm</keyword>
<evidence type="ECO:0000256" key="5">
    <source>
        <dbReference type="ARBA" id="ARBA00022679"/>
    </source>
</evidence>
<reference evidence="12 13" key="1">
    <citation type="submission" date="2018-02" db="EMBL/GenBank/DDBJ databases">
        <title>Genomic Encyclopedia of Archaeal and Bacterial Type Strains, Phase II (KMG-II): from individual species to whole genera.</title>
        <authorList>
            <person name="Goeker M."/>
        </authorList>
    </citation>
    <scope>NUCLEOTIDE SEQUENCE [LARGE SCALE GENOMIC DNA]</scope>
    <source>
        <strain evidence="12 13">DSM 3808</strain>
    </source>
</reference>
<evidence type="ECO:0000256" key="6">
    <source>
        <dbReference type="ARBA" id="ARBA00022683"/>
    </source>
</evidence>
<gene>
    <name evidence="12" type="ORF">BXY41_11497</name>
</gene>
<evidence type="ECO:0000256" key="9">
    <source>
        <dbReference type="ARBA" id="ARBA00041175"/>
    </source>
</evidence>